<dbReference type="RefSeq" id="XP_040731909.1">
    <property type="nucleotide sequence ID" value="XM_040875658.1"/>
</dbReference>
<evidence type="ECO:0000259" key="4">
    <source>
        <dbReference type="Pfam" id="PF00248"/>
    </source>
</evidence>
<dbReference type="PANTHER" id="PTHR43364:SF7">
    <property type="entry name" value="NADP-DEPENDENT OXIDOREDUCTASE DOMAIN-CONTAINING PROTEIN-RELATED"/>
    <property type="match status" value="1"/>
</dbReference>
<dbReference type="InterPro" id="IPR036812">
    <property type="entry name" value="NAD(P)_OxRdtase_dom_sf"/>
</dbReference>
<proteinExistence type="inferred from homology"/>
<dbReference type="Gene3D" id="3.20.20.100">
    <property type="entry name" value="NADP-dependent oxidoreductase domain"/>
    <property type="match status" value="1"/>
</dbReference>
<sequence>MAMIPPTPPKSVLGRHRILAPTASVRVSPLCLGGMSFGTNWAMGLGECTKEMTYDLLDTFYDLGGNFVDTANAYQGGQSEEWIGDWMAERGRRNEMVIATKYTMTPMAGKPVNQSNYGGTGSKTMHISIEASLKALKTDYIDIYYVHAWDYATSISELMQSLNTLVLQGKVLYLGISDAPAWFVTKANAYARHHGLRTFSVYQGRYSAQQRDMEREIIPMAREEGMAIQAFGVLGGGGFKAPGAEGTGARRMPPAMLIGREQQVSKVLHNVAQRHNVPLTSVALAYAMQKTPYFYPIIGGRKTEHLKANIEALTLRLTPEDVAEIETGYEFDVGFPHNFINMARHMIEGPQHVTIMHDLGYFDYVAPPAAIKPHQGEITAPWQAPQ</sequence>
<feature type="domain" description="NADP-dependent oxidoreductase" evidence="4">
    <location>
        <begin position="29"/>
        <end position="326"/>
    </location>
</feature>
<dbReference type="GeneID" id="63792621"/>
<dbReference type="GO" id="GO:0016491">
    <property type="term" value="F:oxidoreductase activity"/>
    <property type="evidence" value="ECO:0007669"/>
    <property type="project" value="UniProtKB-KW"/>
</dbReference>
<dbReference type="SUPFAM" id="SSF51430">
    <property type="entry name" value="NAD(P)-linked oxidoreductase"/>
    <property type="match status" value="1"/>
</dbReference>
<dbReference type="OrthoDB" id="48988at2759"/>
<accession>A0A364KV21</accession>
<name>A0A364KV21_TALAM</name>
<protein>
    <recommendedName>
        <fullName evidence="4">NADP-dependent oxidoreductase domain-containing protein</fullName>
    </recommendedName>
</protein>
<keyword evidence="2" id="KW-0560">Oxidoreductase</keyword>
<dbReference type="InterPro" id="IPR023210">
    <property type="entry name" value="NADP_OxRdtase_dom"/>
</dbReference>
<gene>
    <name evidence="5" type="ORF">BHQ10_003405</name>
</gene>
<evidence type="ECO:0000313" key="5">
    <source>
        <dbReference type="EMBL" id="RAO67393.1"/>
    </source>
</evidence>
<keyword evidence="1" id="KW-0521">NADP</keyword>
<evidence type="ECO:0000256" key="3">
    <source>
        <dbReference type="ARBA" id="ARBA00038157"/>
    </source>
</evidence>
<dbReference type="AlphaFoldDB" id="A0A364KV21"/>
<evidence type="ECO:0000256" key="1">
    <source>
        <dbReference type="ARBA" id="ARBA00022857"/>
    </source>
</evidence>
<dbReference type="EMBL" id="MIKG01000005">
    <property type="protein sequence ID" value="RAO67393.1"/>
    <property type="molecule type" value="Genomic_DNA"/>
</dbReference>
<evidence type="ECO:0000256" key="2">
    <source>
        <dbReference type="ARBA" id="ARBA00023002"/>
    </source>
</evidence>
<evidence type="ECO:0000313" key="6">
    <source>
        <dbReference type="Proteomes" id="UP000249363"/>
    </source>
</evidence>
<organism evidence="5 6">
    <name type="scientific">Talaromyces amestolkiae</name>
    <dbReference type="NCBI Taxonomy" id="1196081"/>
    <lineage>
        <taxon>Eukaryota</taxon>
        <taxon>Fungi</taxon>
        <taxon>Dikarya</taxon>
        <taxon>Ascomycota</taxon>
        <taxon>Pezizomycotina</taxon>
        <taxon>Eurotiomycetes</taxon>
        <taxon>Eurotiomycetidae</taxon>
        <taxon>Eurotiales</taxon>
        <taxon>Trichocomaceae</taxon>
        <taxon>Talaromyces</taxon>
        <taxon>Talaromyces sect. Talaromyces</taxon>
    </lineage>
</organism>
<comment type="similarity">
    <text evidence="3">Belongs to the aldo/keto reductase family. Aldo/keto reductase 2 subfamily.</text>
</comment>
<reference evidence="5 6" key="1">
    <citation type="journal article" date="2017" name="Biotechnol. Biofuels">
        <title>Differential beta-glucosidase expression as a function of carbon source availability in Talaromyces amestolkiae: a genomic and proteomic approach.</title>
        <authorList>
            <person name="de Eugenio L.I."/>
            <person name="Mendez-Liter J.A."/>
            <person name="Nieto-Dominguez M."/>
            <person name="Alonso L."/>
            <person name="Gil-Munoz J."/>
            <person name="Barriuso J."/>
            <person name="Prieto A."/>
            <person name="Martinez M.J."/>
        </authorList>
    </citation>
    <scope>NUCLEOTIDE SEQUENCE [LARGE SCALE GENOMIC DNA]</scope>
    <source>
        <strain evidence="5 6">CIB</strain>
    </source>
</reference>
<dbReference type="Pfam" id="PF00248">
    <property type="entry name" value="Aldo_ket_red"/>
    <property type="match status" value="1"/>
</dbReference>
<dbReference type="Proteomes" id="UP000249363">
    <property type="component" value="Unassembled WGS sequence"/>
</dbReference>
<dbReference type="PANTHER" id="PTHR43364">
    <property type="entry name" value="NADH-SPECIFIC METHYLGLYOXAL REDUCTASE-RELATED"/>
    <property type="match status" value="1"/>
</dbReference>
<keyword evidence="6" id="KW-1185">Reference proteome</keyword>
<comment type="caution">
    <text evidence="5">The sequence shown here is derived from an EMBL/GenBank/DDBJ whole genome shotgun (WGS) entry which is preliminary data.</text>
</comment>
<dbReference type="InterPro" id="IPR050523">
    <property type="entry name" value="AKR_Detox_Biosynth"/>
</dbReference>
<dbReference type="STRING" id="1196081.A0A364KV21"/>